<gene>
    <name evidence="2" type="ORF">IscW_ISCW023596</name>
</gene>
<dbReference type="InterPro" id="IPR050126">
    <property type="entry name" value="Ap4A_hydrolase"/>
</dbReference>
<dbReference type="AlphaFoldDB" id="B7QLS3"/>
<reference evidence="2 4" key="1">
    <citation type="submission" date="2008-03" db="EMBL/GenBank/DDBJ databases">
        <title>Annotation of Ixodes scapularis.</title>
        <authorList>
            <consortium name="Ixodes scapularis Genome Project Consortium"/>
            <person name="Caler E."/>
            <person name="Hannick L.I."/>
            <person name="Bidwell S."/>
            <person name="Joardar V."/>
            <person name="Thiagarajan M."/>
            <person name="Amedeo P."/>
            <person name="Galinsky K.J."/>
            <person name="Schobel S."/>
            <person name="Inman J."/>
            <person name="Hostetler J."/>
            <person name="Miller J."/>
            <person name="Hammond M."/>
            <person name="Megy K."/>
            <person name="Lawson D."/>
            <person name="Kodira C."/>
            <person name="Sutton G."/>
            <person name="Meyer J."/>
            <person name="Hill C.A."/>
            <person name="Birren B."/>
            <person name="Nene V."/>
            <person name="Collins F."/>
            <person name="Alarcon-Chaidez F."/>
            <person name="Wikel S."/>
            <person name="Strausberg R."/>
        </authorList>
    </citation>
    <scope>NUCLEOTIDE SEQUENCE [LARGE SCALE GENOMIC DNA]</scope>
    <source>
        <strain evidence="4">Wikel</strain>
        <strain evidence="2">Wikel colony</strain>
    </source>
</reference>
<dbReference type="VEuPathDB" id="VectorBase:ISCI023596"/>
<dbReference type="EMBL" id="ABJB011012426">
    <property type="status" value="NOT_ANNOTATED_CDS"/>
    <property type="molecule type" value="Genomic_DNA"/>
</dbReference>
<reference evidence="3" key="2">
    <citation type="submission" date="2020-05" db="UniProtKB">
        <authorList>
            <consortium name="EnsemblMetazoa"/>
        </authorList>
    </citation>
    <scope>IDENTIFICATION</scope>
    <source>
        <strain evidence="3">wikel</strain>
    </source>
</reference>
<evidence type="ECO:0000313" key="3">
    <source>
        <dbReference type="EnsemblMetazoa" id="ISCW023596-PA"/>
    </source>
</evidence>
<dbReference type="HOGENOM" id="CLU_1020426_0_0_1"/>
<dbReference type="EMBL" id="ABJB010335678">
    <property type="status" value="NOT_ANNOTATED_CDS"/>
    <property type="molecule type" value="Genomic_DNA"/>
</dbReference>
<dbReference type="EMBL" id="ABJB010864557">
    <property type="status" value="NOT_ANNOTATED_CDS"/>
    <property type="molecule type" value="Genomic_DNA"/>
</dbReference>
<accession>B7QLS3</accession>
<evidence type="ECO:0000313" key="2">
    <source>
        <dbReference type="EMBL" id="EEC19795.1"/>
    </source>
</evidence>
<organism>
    <name type="scientific">Ixodes scapularis</name>
    <name type="common">Black-legged tick</name>
    <name type="synonym">Deer tick</name>
    <dbReference type="NCBI Taxonomy" id="6945"/>
    <lineage>
        <taxon>Eukaryota</taxon>
        <taxon>Metazoa</taxon>
        <taxon>Ecdysozoa</taxon>
        <taxon>Arthropoda</taxon>
        <taxon>Chelicerata</taxon>
        <taxon>Arachnida</taxon>
        <taxon>Acari</taxon>
        <taxon>Parasitiformes</taxon>
        <taxon>Ixodida</taxon>
        <taxon>Ixodoidea</taxon>
        <taxon>Ixodidae</taxon>
        <taxon>Ixodinae</taxon>
        <taxon>Ixodes</taxon>
    </lineage>
</organism>
<dbReference type="PaxDb" id="6945-B7QLS3"/>
<evidence type="ECO:0000313" key="4">
    <source>
        <dbReference type="Proteomes" id="UP000001555"/>
    </source>
</evidence>
<dbReference type="STRING" id="6945.B7QLS3"/>
<dbReference type="Proteomes" id="UP000001555">
    <property type="component" value="Unassembled WGS sequence"/>
</dbReference>
<dbReference type="GO" id="GO:0000298">
    <property type="term" value="F:endopolyphosphatase activity"/>
    <property type="evidence" value="ECO:0000318"/>
    <property type="project" value="GO_Central"/>
</dbReference>
<proteinExistence type="evidence at protein level"/>
<dbReference type="PANTHER" id="PTHR42850:SF4">
    <property type="entry name" value="ZINC-DEPENDENT ENDOPOLYPHOSPHATASE"/>
    <property type="match status" value="1"/>
</dbReference>
<sequence>MTGVSQHRGTITVGRHPMVADASPASQTCTGPRGPCEPLLACSRGVDECASAKVDGAWADAAVRRPSAPKDLVAAAANPPLRNADDESEEFDDERTNTQARRPWAQAVLREYLASRDPDYQLSPENSWIGRLSGQQARFLQELPYTLSLPSLNALVVHAGLVPGQGLATSPRNMVSMRNLLVRDPWEQGGILGVSNECEGSVPWGSLWNGPAHVYFGHDAKRMLQTWPRCTGLDTGCVYGNSLTGVFVTGPSAGKMVSVKALQMHKNPLKSEL</sequence>
<dbReference type="OrthoDB" id="10267127at2759"/>
<dbReference type="SUPFAM" id="SSF56300">
    <property type="entry name" value="Metallo-dependent phosphatases"/>
    <property type="match status" value="1"/>
</dbReference>
<dbReference type="VEuPathDB" id="VectorBase:ISCW023596"/>
<evidence type="ECO:0000256" key="1">
    <source>
        <dbReference type="SAM" id="MobiDB-lite"/>
    </source>
</evidence>
<dbReference type="InterPro" id="IPR029052">
    <property type="entry name" value="Metallo-depent_PP-like"/>
</dbReference>
<dbReference type="InParanoid" id="B7QLS3"/>
<dbReference type="PANTHER" id="PTHR42850">
    <property type="entry name" value="METALLOPHOSPHOESTERASE"/>
    <property type="match status" value="1"/>
</dbReference>
<keyword evidence="4" id="KW-1185">Reference proteome</keyword>
<dbReference type="VEuPathDB" id="VectorBase:ISCP_014692"/>
<dbReference type="EnsemblMetazoa" id="ISCW023596-RA">
    <property type="protein sequence ID" value="ISCW023596-PA"/>
    <property type="gene ID" value="ISCW023596"/>
</dbReference>
<dbReference type="GO" id="GO:0005737">
    <property type="term" value="C:cytoplasm"/>
    <property type="evidence" value="ECO:0000318"/>
    <property type="project" value="GO_Central"/>
</dbReference>
<dbReference type="Gene3D" id="3.60.21.10">
    <property type="match status" value="1"/>
</dbReference>
<name>B7QLS3_IXOSC</name>
<dbReference type="GO" id="GO:0006798">
    <property type="term" value="P:polyphosphate catabolic process"/>
    <property type="evidence" value="ECO:0000318"/>
    <property type="project" value="GO_Central"/>
</dbReference>
<keyword evidence="5" id="KW-1267">Proteomics identification</keyword>
<dbReference type="GO" id="GO:0016791">
    <property type="term" value="F:phosphatase activity"/>
    <property type="evidence" value="ECO:0000318"/>
    <property type="project" value="GO_Central"/>
</dbReference>
<evidence type="ECO:0007829" key="5">
    <source>
        <dbReference type="PeptideAtlas" id="B7QLS3"/>
    </source>
</evidence>
<protein>
    <submittedName>
        <fullName evidence="2 3">Uncharacterized protein</fullName>
    </submittedName>
</protein>
<feature type="region of interest" description="Disordered" evidence="1">
    <location>
        <begin position="76"/>
        <end position="99"/>
    </location>
</feature>
<dbReference type="EMBL" id="DS967510">
    <property type="protein sequence ID" value="EEC19795.1"/>
    <property type="molecule type" value="Genomic_DNA"/>
</dbReference>